<feature type="compositionally biased region" description="Polar residues" evidence="4">
    <location>
        <begin position="354"/>
        <end position="363"/>
    </location>
</feature>
<evidence type="ECO:0000313" key="8">
    <source>
        <dbReference type="Proteomes" id="UP000216107"/>
    </source>
</evidence>
<feature type="domain" description="Transcriptional regulator LacI/GalR-like sensor" evidence="5">
    <location>
        <begin position="126"/>
        <end position="292"/>
    </location>
</feature>
<evidence type="ECO:0000313" key="9">
    <source>
        <dbReference type="Proteomes" id="UP000623509"/>
    </source>
</evidence>
<organism evidence="7 8">
    <name type="scientific">Candidatus Dactylopiibacterium carminicum</name>
    <dbReference type="NCBI Taxonomy" id="857335"/>
    <lineage>
        <taxon>Bacteria</taxon>
        <taxon>Pseudomonadati</taxon>
        <taxon>Pseudomonadota</taxon>
        <taxon>Betaproteobacteria</taxon>
        <taxon>Rhodocyclales</taxon>
        <taxon>Rhodocyclaceae</taxon>
        <taxon>Candidatus Dactylopiibacterium</taxon>
    </lineage>
</organism>
<evidence type="ECO:0000313" key="7">
    <source>
        <dbReference type="EMBL" id="PAS93367.1"/>
    </source>
</evidence>
<evidence type="ECO:0000256" key="3">
    <source>
        <dbReference type="ARBA" id="ARBA00023163"/>
    </source>
</evidence>
<dbReference type="Proteomes" id="UP000623509">
    <property type="component" value="Unassembled WGS sequence"/>
</dbReference>
<reference evidence="7 8" key="2">
    <citation type="submission" date="2017-07" db="EMBL/GenBank/DDBJ databases">
        <title>Candidatus Dactylopiibacterium carminicum, a nitrogen-fixing symbiont of the cochineal insect Dactylopius coccus and Dactylopius opuntiae (Hemiptera: Coccoidea: Dactylopiidae).</title>
        <authorList>
            <person name="Vera A."/>
        </authorList>
    </citation>
    <scope>NUCLEOTIDE SEQUENCE [LARGE SCALE GENOMIC DNA]</scope>
    <source>
        <strain evidence="7 8">NFDCM</strain>
    </source>
</reference>
<dbReference type="EMBL" id="NMRN01000018">
    <property type="protein sequence ID" value="PAS93367.1"/>
    <property type="molecule type" value="Genomic_DNA"/>
</dbReference>
<evidence type="ECO:0000313" key="6">
    <source>
        <dbReference type="EMBL" id="KAF7599358.1"/>
    </source>
</evidence>
<feature type="region of interest" description="Disordered" evidence="4">
    <location>
        <begin position="339"/>
        <end position="369"/>
    </location>
</feature>
<evidence type="ECO:0000256" key="4">
    <source>
        <dbReference type="SAM" id="MobiDB-lite"/>
    </source>
</evidence>
<sequence>MAAFKYEKIRGATVANNKAVAFLAREIGSSASEMLFKGALAAVEHSGQSLVVFRGGYIGKDPGAVIYDNINAEFLGAIDWASASQDASKHPVARQKRIPLVTLTQHIPPHPVVVNDSHSGIHALVEHLIRDHGKRRIAFFRGPEGHPLAQERFKAYQEVLSENGIAFEEWLVSPCGNWDRVRGNELLRLFIEERRLKPGEDFDAVVCVNDNLAIGTIIECQARGIRVPEDIAVTGCNDILDARVNMPPVSTVALPGDTQVARALDVLNAMLRKEHPQDSTRLPGQAILRQSCGCASQQVVAAASAVWYRCAGAWVWARAWSVCFARWVFTAQAVPAPPSWRHCKPRPRAPRHTPSCSNPSQRSWWRLSPRRPAGRAEAVLSARPWGMSSVVSKRTA</sequence>
<evidence type="ECO:0000259" key="5">
    <source>
        <dbReference type="Pfam" id="PF13377"/>
    </source>
</evidence>
<gene>
    <name evidence="6" type="ORF">BGI27_08320</name>
    <name evidence="7" type="ORF">CGU29_07970</name>
</gene>
<dbReference type="OrthoDB" id="8770688at2"/>
<dbReference type="GO" id="GO:0000976">
    <property type="term" value="F:transcription cis-regulatory region binding"/>
    <property type="evidence" value="ECO:0007669"/>
    <property type="project" value="TreeGrafter"/>
</dbReference>
<dbReference type="EMBL" id="MDUX01000022">
    <property type="protein sequence ID" value="KAF7599358.1"/>
    <property type="molecule type" value="Genomic_DNA"/>
</dbReference>
<evidence type="ECO:0000256" key="2">
    <source>
        <dbReference type="ARBA" id="ARBA00023125"/>
    </source>
</evidence>
<dbReference type="PANTHER" id="PTHR30146">
    <property type="entry name" value="LACI-RELATED TRANSCRIPTIONAL REPRESSOR"/>
    <property type="match status" value="1"/>
</dbReference>
<dbReference type="Pfam" id="PF13377">
    <property type="entry name" value="Peripla_BP_3"/>
    <property type="match status" value="1"/>
</dbReference>
<reference evidence="6 9" key="1">
    <citation type="submission" date="2016-08" db="EMBL/GenBank/DDBJ databases">
        <title>Candidatus Dactylopiibacterium carminicum genome sequence.</title>
        <authorList>
            <person name="Ramirez-Puebla S.T."/>
            <person name="Ormeno-Orrillo E."/>
            <person name="Vera-Ponce De Leon A."/>
            <person name="Luis L."/>
            <person name="Sanchez-Flores A."/>
            <person name="Monica R."/>
            <person name="Martinez-Romero E."/>
        </authorList>
    </citation>
    <scope>NUCLEOTIDE SEQUENCE [LARGE SCALE GENOMIC DNA]</scope>
    <source>
        <strain evidence="6">END1</strain>
    </source>
</reference>
<dbReference type="AlphaFoldDB" id="A0A272ETG4"/>
<keyword evidence="9" id="KW-1185">Reference proteome</keyword>
<feature type="compositionally biased region" description="Basic residues" evidence="4">
    <location>
        <begin position="341"/>
        <end position="351"/>
    </location>
</feature>
<dbReference type="InterPro" id="IPR028082">
    <property type="entry name" value="Peripla_BP_I"/>
</dbReference>
<keyword evidence="2" id="KW-0238">DNA-binding</keyword>
<proteinExistence type="predicted"/>
<accession>A0A272ETG4</accession>
<dbReference type="PANTHER" id="PTHR30146:SF24">
    <property type="entry name" value="XYLOSE OPERON REGULATORY PROTEIN"/>
    <property type="match status" value="1"/>
</dbReference>
<dbReference type="Proteomes" id="UP000216107">
    <property type="component" value="Unassembled WGS sequence"/>
</dbReference>
<keyword evidence="3" id="KW-0804">Transcription</keyword>
<keyword evidence="1" id="KW-0805">Transcription regulation</keyword>
<protein>
    <recommendedName>
        <fullName evidence="5">Transcriptional regulator LacI/GalR-like sensor domain-containing protein</fullName>
    </recommendedName>
</protein>
<dbReference type="CDD" id="cd06267">
    <property type="entry name" value="PBP1_LacI_sugar_binding-like"/>
    <property type="match status" value="1"/>
</dbReference>
<dbReference type="InterPro" id="IPR046335">
    <property type="entry name" value="LacI/GalR-like_sensor"/>
</dbReference>
<name>A0A272ETG4_9RHOO</name>
<dbReference type="GO" id="GO:0003700">
    <property type="term" value="F:DNA-binding transcription factor activity"/>
    <property type="evidence" value="ECO:0007669"/>
    <property type="project" value="TreeGrafter"/>
</dbReference>
<dbReference type="SUPFAM" id="SSF53822">
    <property type="entry name" value="Periplasmic binding protein-like I"/>
    <property type="match status" value="1"/>
</dbReference>
<evidence type="ECO:0000256" key="1">
    <source>
        <dbReference type="ARBA" id="ARBA00023015"/>
    </source>
</evidence>
<comment type="caution">
    <text evidence="7">The sequence shown here is derived from an EMBL/GenBank/DDBJ whole genome shotgun (WGS) entry which is preliminary data.</text>
</comment>
<dbReference type="Gene3D" id="3.40.50.2300">
    <property type="match status" value="2"/>
</dbReference>